<evidence type="ECO:0000256" key="1">
    <source>
        <dbReference type="SAM" id="MobiDB-lite"/>
    </source>
</evidence>
<dbReference type="AlphaFoldDB" id="J3PKN5"/>
<organism evidence="2">
    <name type="scientific">Gaeumannomyces tritici (strain R3-111a-1)</name>
    <name type="common">Wheat and barley take-all root rot fungus</name>
    <name type="synonym">Gaeumannomyces graminis var. tritici</name>
    <dbReference type="NCBI Taxonomy" id="644352"/>
    <lineage>
        <taxon>Eukaryota</taxon>
        <taxon>Fungi</taxon>
        <taxon>Dikarya</taxon>
        <taxon>Ascomycota</taxon>
        <taxon>Pezizomycotina</taxon>
        <taxon>Sordariomycetes</taxon>
        <taxon>Sordariomycetidae</taxon>
        <taxon>Magnaporthales</taxon>
        <taxon>Magnaporthaceae</taxon>
        <taxon>Gaeumannomyces</taxon>
    </lineage>
</organism>
<dbReference type="RefSeq" id="XP_009230289.1">
    <property type="nucleotide sequence ID" value="XM_009232025.1"/>
</dbReference>
<proteinExistence type="predicted"/>
<gene>
    <name evidence="3" type="primary">20354556</name>
    <name evidence="2" type="ORF">GGTG_14098</name>
</gene>
<keyword evidence="4" id="KW-1185">Reference proteome</keyword>
<dbReference type="HOGENOM" id="CLU_145544_0_0_1"/>
<protein>
    <recommendedName>
        <fullName evidence="5">Peptide-N4-(N-acetyl-beta-glucosaminyl)asparagine amidase A</fullName>
    </recommendedName>
</protein>
<reference evidence="3" key="5">
    <citation type="submission" date="2018-04" db="UniProtKB">
        <authorList>
            <consortium name="EnsemblFungi"/>
        </authorList>
    </citation>
    <scope>IDENTIFICATION</scope>
    <source>
        <strain evidence="3">R3-111a-1</strain>
    </source>
</reference>
<feature type="compositionally biased region" description="Basic and acidic residues" evidence="1">
    <location>
        <begin position="75"/>
        <end position="84"/>
    </location>
</feature>
<feature type="compositionally biased region" description="Low complexity" evidence="1">
    <location>
        <begin position="41"/>
        <end position="54"/>
    </location>
</feature>
<reference evidence="2" key="2">
    <citation type="submission" date="2010-07" db="EMBL/GenBank/DDBJ databases">
        <authorList>
            <consortium name="The Broad Institute Genome Sequencing Platform"/>
            <consortium name="Broad Institute Genome Sequencing Center for Infectious Disease"/>
            <person name="Ma L.-J."/>
            <person name="Dead R."/>
            <person name="Young S."/>
            <person name="Zeng Q."/>
            <person name="Koehrsen M."/>
            <person name="Alvarado L."/>
            <person name="Berlin A."/>
            <person name="Chapman S.B."/>
            <person name="Chen Z."/>
            <person name="Freedman E."/>
            <person name="Gellesch M."/>
            <person name="Goldberg J."/>
            <person name="Griggs A."/>
            <person name="Gujja S."/>
            <person name="Heilman E.R."/>
            <person name="Heiman D."/>
            <person name="Hepburn T."/>
            <person name="Howarth C."/>
            <person name="Jen D."/>
            <person name="Larson L."/>
            <person name="Mehta T."/>
            <person name="Neiman D."/>
            <person name="Pearson M."/>
            <person name="Roberts A."/>
            <person name="Saif S."/>
            <person name="Shea T."/>
            <person name="Shenoy N."/>
            <person name="Sisk P."/>
            <person name="Stolte C."/>
            <person name="Sykes S."/>
            <person name="Walk T."/>
            <person name="White J."/>
            <person name="Yandava C."/>
            <person name="Haas B."/>
            <person name="Nusbaum C."/>
            <person name="Birren B."/>
        </authorList>
    </citation>
    <scope>NUCLEOTIDE SEQUENCE</scope>
    <source>
        <strain evidence="2">R3-111a-1</strain>
    </source>
</reference>
<evidence type="ECO:0000313" key="2">
    <source>
        <dbReference type="EMBL" id="EJT68324.1"/>
    </source>
</evidence>
<feature type="region of interest" description="Disordered" evidence="1">
    <location>
        <begin position="41"/>
        <end position="86"/>
    </location>
</feature>
<evidence type="ECO:0000313" key="3">
    <source>
        <dbReference type="EnsemblFungi" id="EJT68324"/>
    </source>
</evidence>
<dbReference type="EMBL" id="GL385530">
    <property type="protein sequence ID" value="EJT68324.1"/>
    <property type="molecule type" value="Genomic_DNA"/>
</dbReference>
<sequence length="146" mass="16755">MLSIHPQDIPHHYSHSHSLRTLSYPPPDQMPYLTHFSMAAGAATAQEKAQQQTQHQHHRRQQEPQDTSVAQALEVARESPDGARDPTVASILETALTQLWSKVESQPDSYVLTRDEFAVFNYFQHRFMDNKLATAARRRYWDNTSA</sequence>
<dbReference type="Proteomes" id="UP000006039">
    <property type="component" value="Unassembled WGS sequence"/>
</dbReference>
<reference evidence="4" key="1">
    <citation type="submission" date="2010-07" db="EMBL/GenBank/DDBJ databases">
        <title>The genome sequence of Gaeumannomyces graminis var. tritici strain R3-111a-1.</title>
        <authorList>
            <consortium name="The Broad Institute Genome Sequencing Platform"/>
            <person name="Ma L.-J."/>
            <person name="Dead R."/>
            <person name="Young S."/>
            <person name="Zeng Q."/>
            <person name="Koehrsen M."/>
            <person name="Alvarado L."/>
            <person name="Berlin A."/>
            <person name="Chapman S.B."/>
            <person name="Chen Z."/>
            <person name="Freedman E."/>
            <person name="Gellesch M."/>
            <person name="Goldberg J."/>
            <person name="Griggs A."/>
            <person name="Gujja S."/>
            <person name="Heilman E.R."/>
            <person name="Heiman D."/>
            <person name="Hepburn T."/>
            <person name="Howarth C."/>
            <person name="Jen D."/>
            <person name="Larson L."/>
            <person name="Mehta T."/>
            <person name="Neiman D."/>
            <person name="Pearson M."/>
            <person name="Roberts A."/>
            <person name="Saif S."/>
            <person name="Shea T."/>
            <person name="Shenoy N."/>
            <person name="Sisk P."/>
            <person name="Stolte C."/>
            <person name="Sykes S."/>
            <person name="Walk T."/>
            <person name="White J."/>
            <person name="Yandava C."/>
            <person name="Haas B."/>
            <person name="Nusbaum C."/>
            <person name="Birren B."/>
        </authorList>
    </citation>
    <scope>NUCLEOTIDE SEQUENCE [LARGE SCALE GENOMIC DNA]</scope>
    <source>
        <strain evidence="4">R3-111a-1</strain>
    </source>
</reference>
<evidence type="ECO:0000313" key="4">
    <source>
        <dbReference type="Proteomes" id="UP000006039"/>
    </source>
</evidence>
<name>J3PKN5_GAET3</name>
<feature type="region of interest" description="Disordered" evidence="1">
    <location>
        <begin position="1"/>
        <end position="26"/>
    </location>
</feature>
<reference evidence="3" key="4">
    <citation type="journal article" date="2015" name="G3 (Bethesda)">
        <title>Genome sequences of three phytopathogenic species of the Magnaporthaceae family of fungi.</title>
        <authorList>
            <person name="Okagaki L.H."/>
            <person name="Nunes C.C."/>
            <person name="Sailsbery J."/>
            <person name="Clay B."/>
            <person name="Brown D."/>
            <person name="John T."/>
            <person name="Oh Y."/>
            <person name="Young N."/>
            <person name="Fitzgerald M."/>
            <person name="Haas B.J."/>
            <person name="Zeng Q."/>
            <person name="Young S."/>
            <person name="Adiconis X."/>
            <person name="Fan L."/>
            <person name="Levin J.Z."/>
            <person name="Mitchell T.K."/>
            <person name="Okubara P.A."/>
            <person name="Farman M.L."/>
            <person name="Kohn L.M."/>
            <person name="Birren B."/>
            <person name="Ma L.-J."/>
            <person name="Dean R.A."/>
        </authorList>
    </citation>
    <scope>NUCLEOTIDE SEQUENCE</scope>
    <source>
        <strain evidence="3">R3-111a-1</strain>
    </source>
</reference>
<dbReference type="VEuPathDB" id="FungiDB:GGTG_14098"/>
<dbReference type="GeneID" id="20354556"/>
<dbReference type="EnsemblFungi" id="EJT68324">
    <property type="protein sequence ID" value="EJT68324"/>
    <property type="gene ID" value="GGTG_14098"/>
</dbReference>
<accession>J3PKN5</accession>
<dbReference type="OrthoDB" id="5302289at2759"/>
<reference evidence="2" key="3">
    <citation type="submission" date="2010-09" db="EMBL/GenBank/DDBJ databases">
        <title>Annotation of Gaeumannomyces graminis var. tritici R3-111a-1.</title>
        <authorList>
            <consortium name="The Broad Institute Genome Sequencing Platform"/>
            <person name="Ma L.-J."/>
            <person name="Dead R."/>
            <person name="Young S.K."/>
            <person name="Zeng Q."/>
            <person name="Gargeya S."/>
            <person name="Fitzgerald M."/>
            <person name="Haas B."/>
            <person name="Abouelleil A."/>
            <person name="Alvarado L."/>
            <person name="Arachchi H.M."/>
            <person name="Berlin A."/>
            <person name="Brown A."/>
            <person name="Chapman S.B."/>
            <person name="Chen Z."/>
            <person name="Dunbar C."/>
            <person name="Freedman E."/>
            <person name="Gearin G."/>
            <person name="Gellesch M."/>
            <person name="Goldberg J."/>
            <person name="Griggs A."/>
            <person name="Gujja S."/>
            <person name="Heiman D."/>
            <person name="Howarth C."/>
            <person name="Larson L."/>
            <person name="Lui A."/>
            <person name="MacDonald P.J.P."/>
            <person name="Mehta T."/>
            <person name="Montmayeur A."/>
            <person name="Murphy C."/>
            <person name="Neiman D."/>
            <person name="Pearson M."/>
            <person name="Priest M."/>
            <person name="Roberts A."/>
            <person name="Saif S."/>
            <person name="Shea T."/>
            <person name="Shenoy N."/>
            <person name="Sisk P."/>
            <person name="Stolte C."/>
            <person name="Sykes S."/>
            <person name="Yandava C."/>
            <person name="Wortman J."/>
            <person name="Nusbaum C."/>
            <person name="Birren B."/>
        </authorList>
    </citation>
    <scope>NUCLEOTIDE SEQUENCE</scope>
    <source>
        <strain evidence="2">R3-111a-1</strain>
    </source>
</reference>
<dbReference type="eggNOG" id="ENOG502SU9X">
    <property type="taxonomic scope" value="Eukaryota"/>
</dbReference>
<evidence type="ECO:0008006" key="5">
    <source>
        <dbReference type="Google" id="ProtNLM"/>
    </source>
</evidence>